<dbReference type="InterPro" id="IPR043129">
    <property type="entry name" value="ATPase_NBD"/>
</dbReference>
<evidence type="ECO:0000256" key="5">
    <source>
        <dbReference type="ARBA" id="ARBA00023128"/>
    </source>
</evidence>
<keyword evidence="4" id="KW-0256">Endoplasmic reticulum</keyword>
<evidence type="ECO:0000256" key="3">
    <source>
        <dbReference type="ARBA" id="ARBA00004370"/>
    </source>
</evidence>
<evidence type="ECO:0000256" key="4">
    <source>
        <dbReference type="ARBA" id="ARBA00022824"/>
    </source>
</evidence>
<dbReference type="GO" id="GO:0005783">
    <property type="term" value="C:endoplasmic reticulum"/>
    <property type="evidence" value="ECO:0007669"/>
    <property type="project" value="UniProtKB-SubCell"/>
</dbReference>
<sequence>MAADAGKMFLCGLIRAKRKTKSRDAENSRSANAIEDRPEQFGLFALTSGAADTLDSGLPDIIAVHGINGDAFNTWTHGDRGALWLRDFLPSQIPGARVFTFGYNSNVAFTRAKGSLDSHARELLEQLNAVRFGEVRAIETSTSDIRCAFDGWHCSKAGKAYSILGSNPHAEVLQAMVIARLDAVDYGNILECTKGILFLSTPHRGSSTTRWPVLLSNVLNVALTTPKLPASYAGSFRNDLLNSLLKDSDELQAISENFRNQIHSVKIVSFVEQNTTPPFSKRVVDNYTGVLGIPKETIVPMSGCDHHTICKFSKESNSYRLVLAHLKALSVDLRKPASLLDVGEIPPFFRNQGAKSPIEACSNPIQKLGQNKLNLPSGSSGPRQSTLVKDAKYSKLFLGEGSNVSYERMPRLSIVMGLDYGTSYTSVALACADGTLSDVELICDWPGGVGYLVPSQIRYGPFAWCEDPYVWGFLIPPDMARHTQVKRLLDADHIPRELQLISGWKQYELEEGRPPYPKKEPKDIVQDYLTAIRKSVSRKIKYRFGKDLFKYCALDVVITVPALWSGKGKWLAYQAAEGAHFEHGGGEITSITEHEAAATYIVRSRELEFGRSSFEIRIDGTIGDKCGSTLIDQSFRKWMEEKLGREAVERIPAAMLRDGGLIARCFEVIKKGFDGTPRNYYIEIPPAAKDNDPRIGLLDGQLLLT</sequence>
<evidence type="ECO:0000313" key="8">
    <source>
        <dbReference type="Proteomes" id="UP000750711"/>
    </source>
</evidence>
<comment type="caution">
    <text evidence="7">The sequence shown here is derived from an EMBL/GenBank/DDBJ whole genome shotgun (WGS) entry which is preliminary data.</text>
</comment>
<gene>
    <name evidence="7" type="ORF">GP486_004127</name>
</gene>
<dbReference type="Gene3D" id="3.30.420.40">
    <property type="match status" value="1"/>
</dbReference>
<keyword evidence="5" id="KW-0496">Mitochondrion</keyword>
<accession>A0A9P8LBP4</accession>
<keyword evidence="6" id="KW-0472">Membrane</keyword>
<dbReference type="InterPro" id="IPR052374">
    <property type="entry name" value="SERAC1"/>
</dbReference>
<evidence type="ECO:0000256" key="6">
    <source>
        <dbReference type="ARBA" id="ARBA00023136"/>
    </source>
</evidence>
<dbReference type="AlphaFoldDB" id="A0A9P8LBP4"/>
<dbReference type="CDD" id="cd10170">
    <property type="entry name" value="ASKHA_NBD_HSP70"/>
    <property type="match status" value="1"/>
</dbReference>
<name>A0A9P8LBP4_9PEZI</name>
<proteinExistence type="predicted"/>
<dbReference type="GO" id="GO:0005739">
    <property type="term" value="C:mitochondrion"/>
    <property type="evidence" value="ECO:0007669"/>
    <property type="project" value="UniProtKB-SubCell"/>
</dbReference>
<organism evidence="7 8">
    <name type="scientific">Trichoglossum hirsutum</name>
    <dbReference type="NCBI Taxonomy" id="265104"/>
    <lineage>
        <taxon>Eukaryota</taxon>
        <taxon>Fungi</taxon>
        <taxon>Dikarya</taxon>
        <taxon>Ascomycota</taxon>
        <taxon>Pezizomycotina</taxon>
        <taxon>Geoglossomycetes</taxon>
        <taxon>Geoglossales</taxon>
        <taxon>Geoglossaceae</taxon>
        <taxon>Trichoglossum</taxon>
    </lineage>
</organism>
<dbReference type="EMBL" id="JAGHQM010000617">
    <property type="protein sequence ID" value="KAH0559359.1"/>
    <property type="molecule type" value="Genomic_DNA"/>
</dbReference>
<comment type="subcellular location">
    <subcellularLocation>
        <location evidence="2">Endoplasmic reticulum</location>
    </subcellularLocation>
    <subcellularLocation>
        <location evidence="3">Membrane</location>
    </subcellularLocation>
    <subcellularLocation>
        <location evidence="1">Mitochondrion</location>
    </subcellularLocation>
</comment>
<dbReference type="PANTHER" id="PTHR48182:SF2">
    <property type="entry name" value="PROTEIN SERAC1"/>
    <property type="match status" value="1"/>
</dbReference>
<dbReference type="GO" id="GO:0016020">
    <property type="term" value="C:membrane"/>
    <property type="evidence" value="ECO:0007669"/>
    <property type="project" value="UniProtKB-SubCell"/>
</dbReference>
<dbReference type="PANTHER" id="PTHR48182">
    <property type="entry name" value="PROTEIN SERAC1"/>
    <property type="match status" value="1"/>
</dbReference>
<evidence type="ECO:0000313" key="7">
    <source>
        <dbReference type="EMBL" id="KAH0559359.1"/>
    </source>
</evidence>
<evidence type="ECO:0000256" key="2">
    <source>
        <dbReference type="ARBA" id="ARBA00004240"/>
    </source>
</evidence>
<dbReference type="SUPFAM" id="SSF53067">
    <property type="entry name" value="Actin-like ATPase domain"/>
    <property type="match status" value="1"/>
</dbReference>
<protein>
    <submittedName>
        <fullName evidence="7">Uncharacterized protein</fullName>
    </submittedName>
</protein>
<keyword evidence="8" id="KW-1185">Reference proteome</keyword>
<dbReference type="Proteomes" id="UP000750711">
    <property type="component" value="Unassembled WGS sequence"/>
</dbReference>
<evidence type="ECO:0000256" key="1">
    <source>
        <dbReference type="ARBA" id="ARBA00004173"/>
    </source>
</evidence>
<reference evidence="7" key="1">
    <citation type="submission" date="2021-03" db="EMBL/GenBank/DDBJ databases">
        <title>Comparative genomics and phylogenomic investigation of the class Geoglossomycetes provide insights into ecological specialization and systematics.</title>
        <authorList>
            <person name="Melie T."/>
            <person name="Pirro S."/>
            <person name="Miller A.N."/>
            <person name="Quandt A."/>
        </authorList>
    </citation>
    <scope>NUCLEOTIDE SEQUENCE</scope>
    <source>
        <strain evidence="7">CAQ_001_2017</strain>
    </source>
</reference>